<keyword evidence="1" id="KW-0472">Membrane</keyword>
<accession>A0A942SZ49</accession>
<feature type="transmembrane region" description="Helical" evidence="1">
    <location>
        <begin position="206"/>
        <end position="230"/>
    </location>
</feature>
<feature type="transmembrane region" description="Helical" evidence="1">
    <location>
        <begin position="40"/>
        <end position="60"/>
    </location>
</feature>
<feature type="transmembrane region" description="Helical" evidence="1">
    <location>
        <begin position="146"/>
        <end position="165"/>
    </location>
</feature>
<keyword evidence="1" id="KW-1133">Transmembrane helix</keyword>
<evidence type="ECO:0000256" key="1">
    <source>
        <dbReference type="SAM" id="Phobius"/>
    </source>
</evidence>
<dbReference type="EMBL" id="JAGYPE010000002">
    <property type="protein sequence ID" value="MBS4182343.1"/>
    <property type="molecule type" value="Genomic_DNA"/>
</dbReference>
<proteinExistence type="predicted"/>
<feature type="transmembrane region" description="Helical" evidence="1">
    <location>
        <begin position="250"/>
        <end position="279"/>
    </location>
</feature>
<dbReference type="AlphaFoldDB" id="A0A942SZ49"/>
<name>A0A942SZ49_9BACI</name>
<feature type="transmembrane region" description="Helical" evidence="1">
    <location>
        <begin position="116"/>
        <end position="139"/>
    </location>
</feature>
<gene>
    <name evidence="2" type="ORF">KHB02_13175</name>
</gene>
<comment type="caution">
    <text evidence="2">The sequence shown here is derived from an EMBL/GenBank/DDBJ whole genome shotgun (WGS) entry which is preliminary data.</text>
</comment>
<feature type="transmembrane region" description="Helical" evidence="1">
    <location>
        <begin position="72"/>
        <end position="96"/>
    </location>
</feature>
<feature type="transmembrane region" description="Helical" evidence="1">
    <location>
        <begin position="177"/>
        <end position="199"/>
    </location>
</feature>
<organism evidence="2">
    <name type="scientific">Neobacillus citreus</name>
    <dbReference type="NCBI Taxonomy" id="2833578"/>
    <lineage>
        <taxon>Bacteria</taxon>
        <taxon>Bacillati</taxon>
        <taxon>Bacillota</taxon>
        <taxon>Bacilli</taxon>
        <taxon>Bacillales</taxon>
        <taxon>Bacillaceae</taxon>
        <taxon>Neobacillus</taxon>
    </lineage>
</organism>
<sequence length="289" mass="28912">MVGLLPWIVTGMRLPLQNLWSSSTTDPADMPVALLPFSQYSVVLIAGLVLVGGAVGGLVGRRLRPRLGRAGVVAAALGLLGVHLVALVETAVVTGAGLSTDRSVGTSSSLSAAQVYLAALVVGTIGAIAVALVLFLVLVRVPGPGLVVACAVVALAFGVWVNAFVDPGTRIGDEGTAAVLAVTRWVPAVVLGVAIAVVGIRTAGRVVAAVVSLLVLWTGTAAITAVATAFGSRVYLPYPVDLATFGLQVFGAAIGPAGAGLWNALAAAVIGIAGALVLGARRRSPRALR</sequence>
<evidence type="ECO:0000313" key="2">
    <source>
        <dbReference type="EMBL" id="MBS4182343.1"/>
    </source>
</evidence>
<protein>
    <submittedName>
        <fullName evidence="2">Uncharacterized protein</fullName>
    </submittedName>
</protein>
<keyword evidence="1" id="KW-0812">Transmembrane</keyword>
<reference evidence="2" key="1">
    <citation type="submission" date="2021-05" db="EMBL/GenBank/DDBJ databases">
        <title>Novel Bacillus species.</title>
        <authorList>
            <person name="Liu G."/>
        </authorList>
    </citation>
    <scope>NUCLEOTIDE SEQUENCE</scope>
    <source>
        <strain evidence="2">FJAT-50051</strain>
    </source>
</reference>